<proteinExistence type="predicted"/>
<reference evidence="4 5" key="1">
    <citation type="submission" date="2016-03" db="EMBL/GenBank/DDBJ databases">
        <title>Choanephora cucurbitarum.</title>
        <authorList>
            <person name="Min B."/>
            <person name="Park H."/>
            <person name="Park J.-H."/>
            <person name="Shin H.-D."/>
            <person name="Choi I.-G."/>
        </authorList>
    </citation>
    <scope>NUCLEOTIDE SEQUENCE [LARGE SCALE GENOMIC DNA]</scope>
    <source>
        <strain evidence="4 5">KUS-F28377</strain>
    </source>
</reference>
<evidence type="ECO:0000313" key="5">
    <source>
        <dbReference type="Proteomes" id="UP000093000"/>
    </source>
</evidence>
<accession>A0A1C7NM89</accession>
<evidence type="ECO:0000259" key="3">
    <source>
        <dbReference type="PROSITE" id="PS50157"/>
    </source>
</evidence>
<evidence type="ECO:0000256" key="1">
    <source>
        <dbReference type="PROSITE-ProRule" id="PRU00042"/>
    </source>
</evidence>
<dbReference type="PROSITE" id="PS50157">
    <property type="entry name" value="ZINC_FINGER_C2H2_2"/>
    <property type="match status" value="1"/>
</dbReference>
<dbReference type="OrthoDB" id="8117402at2759"/>
<dbReference type="Gene3D" id="3.30.160.60">
    <property type="entry name" value="Classic Zinc Finger"/>
    <property type="match status" value="1"/>
</dbReference>
<dbReference type="AlphaFoldDB" id="A0A1C7NM89"/>
<evidence type="ECO:0000313" key="4">
    <source>
        <dbReference type="EMBL" id="OBZ90251.1"/>
    </source>
</evidence>
<sequence>MYKGEEQRQQQQAVTLQVTVSPETTEPSSYHQPLTLPIDIPGSYSHSAFDNEALFASYRSSLGFGHQASPLDDPFFSSSSCPGLTTEDLTAGFDSLAVKSPSQPTTSPAQVGSPISLYTTNVISGSHSSSRLYYSPSFVNSPASHSPAISSCYLSPQYPSPSLAGSPSNRNHQFLYPPQPQLSRSTSPVPDDVILTTAEVNDLTTGIPISDFFTSVLNTITTDDLELFPSVVQPASPTQPRSIGKRKGKLHQCPHCQHTSNRANNMKEHILIHDPNRPKSHLCKLCRRAFARKHDMNRHYISCKKKEKSTKVKPQFTF</sequence>
<dbReference type="STRING" id="101091.A0A1C7NM89"/>
<keyword evidence="1" id="KW-0479">Metal-binding</keyword>
<feature type="region of interest" description="Disordered" evidence="2">
    <location>
        <begin position="160"/>
        <end position="187"/>
    </location>
</feature>
<feature type="domain" description="C2H2-type" evidence="3">
    <location>
        <begin position="251"/>
        <end position="278"/>
    </location>
</feature>
<feature type="compositionally biased region" description="Low complexity" evidence="2">
    <location>
        <begin position="9"/>
        <end position="20"/>
    </location>
</feature>
<dbReference type="EMBL" id="LUGH01000057">
    <property type="protein sequence ID" value="OBZ90251.1"/>
    <property type="molecule type" value="Genomic_DNA"/>
</dbReference>
<organism evidence="4 5">
    <name type="scientific">Choanephora cucurbitarum</name>
    <dbReference type="NCBI Taxonomy" id="101091"/>
    <lineage>
        <taxon>Eukaryota</taxon>
        <taxon>Fungi</taxon>
        <taxon>Fungi incertae sedis</taxon>
        <taxon>Mucoromycota</taxon>
        <taxon>Mucoromycotina</taxon>
        <taxon>Mucoromycetes</taxon>
        <taxon>Mucorales</taxon>
        <taxon>Mucorineae</taxon>
        <taxon>Choanephoraceae</taxon>
        <taxon>Choanephoroideae</taxon>
        <taxon>Choanephora</taxon>
    </lineage>
</organism>
<comment type="caution">
    <text evidence="4">The sequence shown here is derived from an EMBL/GenBank/DDBJ whole genome shotgun (WGS) entry which is preliminary data.</text>
</comment>
<dbReference type="InterPro" id="IPR013087">
    <property type="entry name" value="Znf_C2H2_type"/>
</dbReference>
<dbReference type="InParanoid" id="A0A1C7NM89"/>
<feature type="compositionally biased region" description="Polar residues" evidence="2">
    <location>
        <begin position="21"/>
        <end position="32"/>
    </location>
</feature>
<gene>
    <name evidence="4" type="ORF">A0J61_01717</name>
</gene>
<feature type="compositionally biased region" description="Polar residues" evidence="2">
    <location>
        <begin position="163"/>
        <end position="172"/>
    </location>
</feature>
<feature type="region of interest" description="Disordered" evidence="2">
    <location>
        <begin position="232"/>
        <end position="251"/>
    </location>
</feature>
<dbReference type="GO" id="GO:0008270">
    <property type="term" value="F:zinc ion binding"/>
    <property type="evidence" value="ECO:0007669"/>
    <property type="project" value="UniProtKB-KW"/>
</dbReference>
<keyword evidence="1" id="KW-0863">Zinc-finger</keyword>
<feature type="region of interest" description="Disordered" evidence="2">
    <location>
        <begin position="1"/>
        <end position="32"/>
    </location>
</feature>
<keyword evidence="5" id="KW-1185">Reference proteome</keyword>
<protein>
    <recommendedName>
        <fullName evidence="3">C2H2-type domain-containing protein</fullName>
    </recommendedName>
</protein>
<dbReference type="SMART" id="SM00355">
    <property type="entry name" value="ZnF_C2H2"/>
    <property type="match status" value="2"/>
</dbReference>
<evidence type="ECO:0000256" key="2">
    <source>
        <dbReference type="SAM" id="MobiDB-lite"/>
    </source>
</evidence>
<dbReference type="SUPFAM" id="SSF57667">
    <property type="entry name" value="beta-beta-alpha zinc fingers"/>
    <property type="match status" value="1"/>
</dbReference>
<dbReference type="InterPro" id="IPR036236">
    <property type="entry name" value="Znf_C2H2_sf"/>
</dbReference>
<dbReference type="Proteomes" id="UP000093000">
    <property type="component" value="Unassembled WGS sequence"/>
</dbReference>
<keyword evidence="1" id="KW-0862">Zinc</keyword>
<name>A0A1C7NM89_9FUNG</name>